<accession>A0ABV6EWF9</accession>
<dbReference type="NCBIfam" id="NF009122">
    <property type="entry name" value="PRK12474.1"/>
    <property type="match status" value="1"/>
</dbReference>
<proteinExistence type="inferred from homology"/>
<evidence type="ECO:0000259" key="4">
    <source>
        <dbReference type="Pfam" id="PF02776"/>
    </source>
</evidence>
<organism evidence="5 6">
    <name type="scientific">Rhodopseudomonas telluris</name>
    <dbReference type="NCBI Taxonomy" id="644215"/>
    <lineage>
        <taxon>Bacteria</taxon>
        <taxon>Pseudomonadati</taxon>
        <taxon>Pseudomonadota</taxon>
        <taxon>Alphaproteobacteria</taxon>
        <taxon>Hyphomicrobiales</taxon>
        <taxon>Nitrobacteraceae</taxon>
        <taxon>Rhodopseudomonas</taxon>
    </lineage>
</organism>
<dbReference type="Proteomes" id="UP001589775">
    <property type="component" value="Unassembled WGS sequence"/>
</dbReference>
<feature type="domain" description="Thiamine pyrophosphate enzyme N-terminal TPP-binding" evidence="4">
    <location>
        <begin position="14"/>
        <end position="119"/>
    </location>
</feature>
<protein>
    <submittedName>
        <fullName evidence="5">Acetolactate synthase large subunit</fullName>
    </submittedName>
</protein>
<dbReference type="Gene3D" id="3.40.50.970">
    <property type="match status" value="2"/>
</dbReference>
<dbReference type="InterPro" id="IPR012001">
    <property type="entry name" value="Thiamin_PyroP_enz_TPP-bd_dom"/>
</dbReference>
<dbReference type="EMBL" id="JBHLWM010000008">
    <property type="protein sequence ID" value="MFC0242561.1"/>
    <property type="molecule type" value="Genomic_DNA"/>
</dbReference>
<comment type="similarity">
    <text evidence="1">Belongs to the TPP enzyme family.</text>
</comment>
<reference evidence="5 6" key="1">
    <citation type="submission" date="2024-09" db="EMBL/GenBank/DDBJ databases">
        <authorList>
            <person name="Sun Q."/>
            <person name="Mori K."/>
        </authorList>
    </citation>
    <scope>NUCLEOTIDE SEQUENCE [LARGE SCALE GENOMIC DNA]</scope>
    <source>
        <strain evidence="5 6">KCTC 23279</strain>
    </source>
</reference>
<dbReference type="NCBIfam" id="NF005760">
    <property type="entry name" value="PRK07586.1"/>
    <property type="match status" value="1"/>
</dbReference>
<dbReference type="InterPro" id="IPR029061">
    <property type="entry name" value="THDP-binding"/>
</dbReference>
<sequence>MAVAARAASATQSMTGADRLCDALLAHDVDVCFANPGTSEMHFVAALDRQPRLKCILGLFEGVVTGAADGYARMTDRPAVTLLHLGPGLANGLANMHNARRAHSRMINIVGDHAVDHLPLDAPLTSDIDSLARPMSRWVKRIADPARIDQDVAEAWSQSMAPGISTLILPADMAWNEHVYRSQPVHGRRLPQTPLQQETVARIGAAIRTRRKVVLVLTGAALRERPLLIADNIRRSAGVEVYAQGTNGRIERGRGRAPIAKMSMMHEVGLDMLRDVDMVVLIGAKEPVSFFAYPNRPGRLTPPTCEIVQLAAPDQDLVQALEWLADEVNAPSEPVATKPFAVAAPAAGAGDALTVDMVNRLVAARLPEQAIVCDEALTSSGFFEYSYDAAPHDYLQITGGAIGIGIPMAAGAAVACPDRKVINLQADGSGMYTVQGLWTHARENLDVLTIVFSNRSYATLWGEMSKVGAQNPGRNAQRMLQLDQPELDWTKMAQGLGVEASRATTLSEFTRALDAALSRRGPSLIEAIV</sequence>
<evidence type="ECO:0000313" key="5">
    <source>
        <dbReference type="EMBL" id="MFC0242561.1"/>
    </source>
</evidence>
<gene>
    <name evidence="5" type="ORF">ACFFJ6_18860</name>
</gene>
<feature type="domain" description="Thiamine pyrophosphate enzyme TPP-binding" evidence="3">
    <location>
        <begin position="394"/>
        <end position="526"/>
    </location>
</feature>
<dbReference type="PANTHER" id="PTHR18968:SF86">
    <property type="entry name" value="ACETOLACTATE SYNTHASE LARGE SUBUNIT ILVX-RELATED"/>
    <property type="match status" value="1"/>
</dbReference>
<evidence type="ECO:0000256" key="1">
    <source>
        <dbReference type="ARBA" id="ARBA00007812"/>
    </source>
</evidence>
<dbReference type="PANTHER" id="PTHR18968">
    <property type="entry name" value="THIAMINE PYROPHOSPHATE ENZYMES"/>
    <property type="match status" value="1"/>
</dbReference>
<dbReference type="InterPro" id="IPR045229">
    <property type="entry name" value="TPP_enz"/>
</dbReference>
<evidence type="ECO:0000259" key="3">
    <source>
        <dbReference type="Pfam" id="PF02775"/>
    </source>
</evidence>
<dbReference type="CDD" id="cd07035">
    <property type="entry name" value="TPP_PYR_POX_like"/>
    <property type="match status" value="1"/>
</dbReference>
<keyword evidence="6" id="KW-1185">Reference proteome</keyword>
<comment type="caution">
    <text evidence="5">The sequence shown here is derived from an EMBL/GenBank/DDBJ whole genome shotgun (WGS) entry which is preliminary data.</text>
</comment>
<dbReference type="SUPFAM" id="SSF52518">
    <property type="entry name" value="Thiamin diphosphate-binding fold (THDP-binding)"/>
    <property type="match status" value="2"/>
</dbReference>
<dbReference type="CDD" id="cd02002">
    <property type="entry name" value="TPP_BFDC"/>
    <property type="match status" value="1"/>
</dbReference>
<dbReference type="RefSeq" id="WP_378390646.1">
    <property type="nucleotide sequence ID" value="NZ_JBHLWM010000008.1"/>
</dbReference>
<evidence type="ECO:0000313" key="6">
    <source>
        <dbReference type="Proteomes" id="UP001589775"/>
    </source>
</evidence>
<keyword evidence="2" id="KW-0786">Thiamine pyrophosphate</keyword>
<name>A0ABV6EWF9_9BRAD</name>
<dbReference type="Pfam" id="PF02775">
    <property type="entry name" value="TPP_enzyme_C"/>
    <property type="match status" value="1"/>
</dbReference>
<evidence type="ECO:0000256" key="2">
    <source>
        <dbReference type="ARBA" id="ARBA00023052"/>
    </source>
</evidence>
<dbReference type="InterPro" id="IPR011766">
    <property type="entry name" value="TPP_enzyme_TPP-bd"/>
</dbReference>
<dbReference type="Pfam" id="PF02776">
    <property type="entry name" value="TPP_enzyme_N"/>
    <property type="match status" value="1"/>
</dbReference>